<accession>A0A151GUR9</accession>
<evidence type="ECO:0000256" key="1">
    <source>
        <dbReference type="SAM" id="MobiDB-lite"/>
    </source>
</evidence>
<dbReference type="InterPro" id="IPR002937">
    <property type="entry name" value="Amino_oxidase"/>
</dbReference>
<feature type="region of interest" description="Disordered" evidence="1">
    <location>
        <begin position="282"/>
        <end position="301"/>
    </location>
</feature>
<evidence type="ECO:0000313" key="4">
    <source>
        <dbReference type="Proteomes" id="UP000076580"/>
    </source>
</evidence>
<feature type="region of interest" description="Disordered" evidence="1">
    <location>
        <begin position="106"/>
        <end position="129"/>
    </location>
</feature>
<dbReference type="PANTHER" id="PTHR42923">
    <property type="entry name" value="PROTOPORPHYRINOGEN OXIDASE"/>
    <property type="match status" value="1"/>
</dbReference>
<feature type="region of interest" description="Disordered" evidence="1">
    <location>
        <begin position="1"/>
        <end position="30"/>
    </location>
</feature>
<dbReference type="Proteomes" id="UP000076580">
    <property type="component" value="Chromosome 01"/>
</dbReference>
<evidence type="ECO:0000313" key="3">
    <source>
        <dbReference type="EMBL" id="KYK60828.1"/>
    </source>
</evidence>
<dbReference type="Pfam" id="PF13450">
    <property type="entry name" value="NAD_binding_8"/>
    <property type="match status" value="1"/>
</dbReference>
<protein>
    <recommendedName>
        <fullName evidence="2">Amine oxidase domain-containing protein</fullName>
    </recommendedName>
</protein>
<dbReference type="SUPFAM" id="SSF51905">
    <property type="entry name" value="FAD/NAD(P)-binding domain"/>
    <property type="match status" value="1"/>
</dbReference>
<gene>
    <name evidence="3" type="ORF">DCS_01966</name>
</gene>
<dbReference type="InterPro" id="IPR050464">
    <property type="entry name" value="Zeta_carotene_desat/Oxidored"/>
</dbReference>
<dbReference type="GeneID" id="63714609"/>
<dbReference type="RefSeq" id="XP_040660180.1">
    <property type="nucleotide sequence ID" value="XM_040799297.1"/>
</dbReference>
<comment type="caution">
    <text evidence="3">The sequence shown here is derived from an EMBL/GenBank/DDBJ whole genome shotgun (WGS) entry which is preliminary data.</text>
</comment>
<sequence length="668" mass="72680">MHPLTPIVSSPRLSNLPRPHPSALSNGPIERSIQRSYPTVLSNGLSNGSIQRLYPTALSNGSIQRTLFNGSIQRLYPTALSNGQIGEPARGHLEAKKPDALVTPRQVVRSGSMDQHRRRSSAGQKEDSRRIQVAIVGTGLAGLTTAHLLHNDARGRYEVTLFEQASRLAFDAASVSVENKKTGVVDRIDLPMRASTGGYYVHLLRMYRHLGIRLHPLRLSFAFASARATFSAQSGADEDGARRLRPERGDGWILGRLLEIWYLIACYLWFSLACLCVPPRTSRAGRTTSGADAKPGAKPAVDGEPVETFSHYLQRIRLPRRFTNHYLLPVICIASTCSHAEALSFPATDIVNYENRSRGQPNYTVCGGVHQVQSRLADGLADVRLACRVVAVKAVTTGDGAVVRWLSGPDAESEQYFDRVVLAVSPDVASRLFRPLRSVLSGMPTLQTESSILLPGAVETHATVDDAGPIPSGRCCHDDGNRLPPEDVSFRTVFSASGARTESLHRMPGGVLISTCSLDPHADGERALHTATFTRTLRTLRSRAVVQGVMRASPPRCVDDEPGWVNGQDNVWLVGAWCWDGLVLLEGCVVSAMKVADDFGVEVPWRQPATGCQGMSGHLSALPVAAWRQLSLAVSLAVWAVTQASAATSTELQRRLKHPRDRQLLPVL</sequence>
<reference evidence="3 4" key="1">
    <citation type="journal article" date="2016" name="Sci. Rep.">
        <title>Insights into Adaptations to a Near-Obligate Nematode Endoparasitic Lifestyle from the Finished Genome of Drechmeria coniospora.</title>
        <authorList>
            <person name="Zhang L."/>
            <person name="Zhou Z."/>
            <person name="Guo Q."/>
            <person name="Fokkens L."/>
            <person name="Miskei M."/>
            <person name="Pocsi I."/>
            <person name="Zhang W."/>
            <person name="Chen M."/>
            <person name="Wang L."/>
            <person name="Sun Y."/>
            <person name="Donzelli B.G."/>
            <person name="Gibson D.M."/>
            <person name="Nelson D.R."/>
            <person name="Luo J.G."/>
            <person name="Rep M."/>
            <person name="Liu H."/>
            <person name="Yang S."/>
            <person name="Wang J."/>
            <person name="Krasnoff S.B."/>
            <person name="Xu Y."/>
            <person name="Molnar I."/>
            <person name="Lin M."/>
        </authorList>
    </citation>
    <scope>NUCLEOTIDE SEQUENCE [LARGE SCALE GENOMIC DNA]</scope>
    <source>
        <strain evidence="3 4">ARSEF 6962</strain>
    </source>
</reference>
<dbReference type="Pfam" id="PF01593">
    <property type="entry name" value="Amino_oxidase"/>
    <property type="match status" value="1"/>
</dbReference>
<proteinExistence type="predicted"/>
<dbReference type="InParanoid" id="A0A151GUR9"/>
<name>A0A151GUR9_DRECN</name>
<dbReference type="STRING" id="98403.A0A151GUR9"/>
<dbReference type="Gene3D" id="3.50.50.60">
    <property type="entry name" value="FAD/NAD(P)-binding domain"/>
    <property type="match status" value="1"/>
</dbReference>
<organism evidence="3 4">
    <name type="scientific">Drechmeria coniospora</name>
    <name type="common">Nematophagous fungus</name>
    <name type="synonym">Meria coniospora</name>
    <dbReference type="NCBI Taxonomy" id="98403"/>
    <lineage>
        <taxon>Eukaryota</taxon>
        <taxon>Fungi</taxon>
        <taxon>Dikarya</taxon>
        <taxon>Ascomycota</taxon>
        <taxon>Pezizomycotina</taxon>
        <taxon>Sordariomycetes</taxon>
        <taxon>Hypocreomycetidae</taxon>
        <taxon>Hypocreales</taxon>
        <taxon>Ophiocordycipitaceae</taxon>
        <taxon>Drechmeria</taxon>
    </lineage>
</organism>
<dbReference type="GO" id="GO:0016491">
    <property type="term" value="F:oxidoreductase activity"/>
    <property type="evidence" value="ECO:0007669"/>
    <property type="project" value="InterPro"/>
</dbReference>
<dbReference type="PANTHER" id="PTHR42923:SF42">
    <property type="entry name" value="AMINE OXIDASE DOMAIN-CONTAINING PROTEIN"/>
    <property type="match status" value="1"/>
</dbReference>
<dbReference type="InterPro" id="IPR036188">
    <property type="entry name" value="FAD/NAD-bd_sf"/>
</dbReference>
<feature type="domain" description="Amine oxidase" evidence="2">
    <location>
        <begin position="359"/>
        <end position="442"/>
    </location>
</feature>
<dbReference type="AlphaFoldDB" id="A0A151GUR9"/>
<evidence type="ECO:0000259" key="2">
    <source>
        <dbReference type="Pfam" id="PF01593"/>
    </source>
</evidence>
<keyword evidence="4" id="KW-1185">Reference proteome</keyword>
<dbReference type="EMBL" id="LAYC01000001">
    <property type="protein sequence ID" value="KYK60828.1"/>
    <property type="molecule type" value="Genomic_DNA"/>
</dbReference>